<dbReference type="InterPro" id="IPR007420">
    <property type="entry name" value="DUF465"/>
</dbReference>
<keyword evidence="2" id="KW-1185">Reference proteome</keyword>
<dbReference type="RefSeq" id="WP_139716006.1">
    <property type="nucleotide sequence ID" value="NZ_CP040871.1"/>
</dbReference>
<protein>
    <submittedName>
        <fullName evidence="1">DUF465 domain-containing protein</fullName>
    </submittedName>
</protein>
<name>A0A5B7ZNU3_9GAMM</name>
<dbReference type="Proteomes" id="UP000308149">
    <property type="component" value="Chromosome"/>
</dbReference>
<dbReference type="EMBL" id="CP040871">
    <property type="protein sequence ID" value="QDA56954.1"/>
    <property type="molecule type" value="Genomic_DNA"/>
</dbReference>
<evidence type="ECO:0000313" key="1">
    <source>
        <dbReference type="EMBL" id="QDA56954.1"/>
    </source>
</evidence>
<proteinExistence type="predicted"/>
<accession>A0A5B7ZNU3</accession>
<reference evidence="1 2" key="1">
    <citation type="submission" date="2019-06" db="EMBL/GenBank/DDBJ databases">
        <title>Thermomonas aquatica sp. nov., isolated from an industrial wastewater treatment plant.</title>
        <authorList>
            <person name="Jeon J.H."/>
            <person name="Park D.-S."/>
        </authorList>
    </citation>
    <scope>NUCLEOTIDE SEQUENCE [LARGE SCALE GENOMIC DNA]</scope>
    <source>
        <strain evidence="1 2">SY21</strain>
    </source>
</reference>
<dbReference type="Pfam" id="PF04325">
    <property type="entry name" value="DUF465"/>
    <property type="match status" value="1"/>
</dbReference>
<organism evidence="1 2">
    <name type="scientific">Thermomonas aquatica</name>
    <dbReference type="NCBI Taxonomy" id="2202149"/>
    <lineage>
        <taxon>Bacteria</taxon>
        <taxon>Pseudomonadati</taxon>
        <taxon>Pseudomonadota</taxon>
        <taxon>Gammaproteobacteria</taxon>
        <taxon>Lysobacterales</taxon>
        <taxon>Lysobacteraceae</taxon>
        <taxon>Thermomonas</taxon>
    </lineage>
</organism>
<dbReference type="AlphaFoldDB" id="A0A5B7ZNU3"/>
<dbReference type="InterPro" id="IPR038444">
    <property type="entry name" value="DUF465_sf"/>
</dbReference>
<gene>
    <name evidence="1" type="ORF">FHQ07_06295</name>
</gene>
<dbReference type="KEGG" id="thes:FHQ07_06295"/>
<dbReference type="OrthoDB" id="5801755at2"/>
<evidence type="ECO:0000313" key="2">
    <source>
        <dbReference type="Proteomes" id="UP000308149"/>
    </source>
</evidence>
<sequence length="71" mass="8363">MFEGQPQAELEAMMKASPEFRQLYYRHQELDKQVLDAELGVLPLDDATLGQMKREKLHAKDRLIRMYDSTH</sequence>
<dbReference type="Gene3D" id="6.10.280.50">
    <property type="match status" value="1"/>
</dbReference>